<evidence type="ECO:0000313" key="3">
    <source>
        <dbReference type="Proteomes" id="UP000283269"/>
    </source>
</evidence>
<organism evidence="2 3">
    <name type="scientific">Psilocybe cyanescens</name>
    <dbReference type="NCBI Taxonomy" id="93625"/>
    <lineage>
        <taxon>Eukaryota</taxon>
        <taxon>Fungi</taxon>
        <taxon>Dikarya</taxon>
        <taxon>Basidiomycota</taxon>
        <taxon>Agaricomycotina</taxon>
        <taxon>Agaricomycetes</taxon>
        <taxon>Agaricomycetidae</taxon>
        <taxon>Agaricales</taxon>
        <taxon>Agaricineae</taxon>
        <taxon>Strophariaceae</taxon>
        <taxon>Psilocybe</taxon>
    </lineage>
</organism>
<name>A0A409XDW4_PSICY</name>
<feature type="region of interest" description="Disordered" evidence="1">
    <location>
        <begin position="1"/>
        <end position="38"/>
    </location>
</feature>
<reference evidence="2 3" key="1">
    <citation type="journal article" date="2018" name="Evol. Lett.">
        <title>Horizontal gene cluster transfer increased hallucinogenic mushroom diversity.</title>
        <authorList>
            <person name="Reynolds H.T."/>
            <person name="Vijayakumar V."/>
            <person name="Gluck-Thaler E."/>
            <person name="Korotkin H.B."/>
            <person name="Matheny P.B."/>
            <person name="Slot J.C."/>
        </authorList>
    </citation>
    <scope>NUCLEOTIDE SEQUENCE [LARGE SCALE GENOMIC DNA]</scope>
    <source>
        <strain evidence="2 3">2631</strain>
    </source>
</reference>
<dbReference type="AlphaFoldDB" id="A0A409XDW4"/>
<sequence length="209" mass="22892">MATFSPQSATSSSSSSIPVSSISTEGLSSNTEMAPTAGDQILPNTDVCNMADLSSVQEPTNFELQEARCCVNYSGFKQVSRKQVPSRLSRYSGMSTPEEGHNLIEKEILLRGITRDFESIGRIIADTIATRTDLNICEAALYASLDFNIIRQGVEIFVPDYHNVKLKDARRYRPQATPETKAQASLTATKPVTLVKDDIRVGIEALELD</sequence>
<dbReference type="Proteomes" id="UP000283269">
    <property type="component" value="Unassembled WGS sequence"/>
</dbReference>
<gene>
    <name evidence="2" type="ORF">CVT25_005078</name>
</gene>
<dbReference type="InParanoid" id="A0A409XDW4"/>
<proteinExistence type="predicted"/>
<dbReference type="EMBL" id="NHYD01001970">
    <property type="protein sequence ID" value="PPQ88979.1"/>
    <property type="molecule type" value="Genomic_DNA"/>
</dbReference>
<comment type="caution">
    <text evidence="2">The sequence shown here is derived from an EMBL/GenBank/DDBJ whole genome shotgun (WGS) entry which is preliminary data.</text>
</comment>
<protein>
    <submittedName>
        <fullName evidence="2">Uncharacterized protein</fullName>
    </submittedName>
</protein>
<feature type="compositionally biased region" description="Low complexity" evidence="1">
    <location>
        <begin position="1"/>
        <end position="24"/>
    </location>
</feature>
<keyword evidence="3" id="KW-1185">Reference proteome</keyword>
<accession>A0A409XDW4</accession>
<evidence type="ECO:0000256" key="1">
    <source>
        <dbReference type="SAM" id="MobiDB-lite"/>
    </source>
</evidence>
<evidence type="ECO:0000313" key="2">
    <source>
        <dbReference type="EMBL" id="PPQ88979.1"/>
    </source>
</evidence>